<dbReference type="Proteomes" id="UP000230683">
    <property type="component" value="Unassembled WGS sequence"/>
</dbReference>
<keyword evidence="1" id="KW-0732">Signal</keyword>
<gene>
    <name evidence="2" type="ORF">CO178_00635</name>
</gene>
<dbReference type="Gene3D" id="2.60.40.10">
    <property type="entry name" value="Immunoglobulins"/>
    <property type="match status" value="1"/>
</dbReference>
<reference evidence="3" key="1">
    <citation type="submission" date="2017-09" db="EMBL/GenBank/DDBJ databases">
        <title>Depth-based differentiation of microbial function through sediment-hosted aquifers and enrichment of novel symbionts in the deep terrestrial subsurface.</title>
        <authorList>
            <person name="Probst A.J."/>
            <person name="Ladd B."/>
            <person name="Jarett J.K."/>
            <person name="Geller-Mcgrath D.E."/>
            <person name="Sieber C.M.K."/>
            <person name="Emerson J.B."/>
            <person name="Anantharaman K."/>
            <person name="Thomas B.C."/>
            <person name="Malmstrom R."/>
            <person name="Stieglmeier M."/>
            <person name="Klingl A."/>
            <person name="Woyke T."/>
            <person name="Ryan C.M."/>
            <person name="Banfield J.F."/>
        </authorList>
    </citation>
    <scope>NUCLEOTIDE SEQUENCE [LARGE SCALE GENOMIC DNA]</scope>
</reference>
<dbReference type="EMBL" id="PFWY01000030">
    <property type="protein sequence ID" value="PJA41242.1"/>
    <property type="molecule type" value="Genomic_DNA"/>
</dbReference>
<proteinExistence type="predicted"/>
<evidence type="ECO:0000313" key="2">
    <source>
        <dbReference type="EMBL" id="PJA41242.1"/>
    </source>
</evidence>
<organism evidence="2 3">
    <name type="scientific">candidate division WWE3 bacterium CG_4_9_14_3_um_filter_34_6</name>
    <dbReference type="NCBI Taxonomy" id="1975079"/>
    <lineage>
        <taxon>Bacteria</taxon>
        <taxon>Katanobacteria</taxon>
    </lineage>
</organism>
<feature type="signal peptide" evidence="1">
    <location>
        <begin position="1"/>
        <end position="25"/>
    </location>
</feature>
<accession>A0A2M7X505</accession>
<feature type="non-terminal residue" evidence="2">
    <location>
        <position position="130"/>
    </location>
</feature>
<feature type="chain" id="PRO_5014727858" evidence="1">
    <location>
        <begin position="26"/>
        <end position="130"/>
    </location>
</feature>
<comment type="caution">
    <text evidence="2">The sequence shown here is derived from an EMBL/GenBank/DDBJ whole genome shotgun (WGS) entry which is preliminary data.</text>
</comment>
<evidence type="ECO:0000256" key="1">
    <source>
        <dbReference type="SAM" id="SignalP"/>
    </source>
</evidence>
<dbReference type="InterPro" id="IPR013783">
    <property type="entry name" value="Ig-like_fold"/>
</dbReference>
<protein>
    <submittedName>
        <fullName evidence="2">Uncharacterized protein</fullName>
    </submittedName>
</protein>
<evidence type="ECO:0000313" key="3">
    <source>
        <dbReference type="Proteomes" id="UP000230683"/>
    </source>
</evidence>
<name>A0A2M7X505_UNCKA</name>
<sequence>MKFKLTTALLAFSFVSFLASSVILAGSLKLTKIGALDLGGKTYPEWWYTAINPTLYGEATTSSALTVAYGDKSGTATADSAGKWSFVLPLDKGDYDIKITSGSDSYAFKLHLGQSLPDSTSETTQSTGGA</sequence>
<dbReference type="AlphaFoldDB" id="A0A2M7X505"/>